<dbReference type="GO" id="GO:0046872">
    <property type="term" value="F:metal ion binding"/>
    <property type="evidence" value="ECO:0007669"/>
    <property type="project" value="UniProtKB-KW"/>
</dbReference>
<dbReference type="CDD" id="cd01627">
    <property type="entry name" value="HAD_TPP"/>
    <property type="match status" value="1"/>
</dbReference>
<proteinExistence type="inferred from homology"/>
<evidence type="ECO:0000256" key="1">
    <source>
        <dbReference type="ARBA" id="ARBA00005199"/>
    </source>
</evidence>
<evidence type="ECO:0000313" key="6">
    <source>
        <dbReference type="Proteomes" id="UP000178082"/>
    </source>
</evidence>
<dbReference type="NCBIfam" id="TIGR01484">
    <property type="entry name" value="HAD-SF-IIB"/>
    <property type="match status" value="1"/>
</dbReference>
<accession>A0A1F7SFF2</accession>
<dbReference type="UniPathway" id="UPA00299"/>
<comment type="similarity">
    <text evidence="2 4">Belongs to the trehalose phosphatase family.</text>
</comment>
<comment type="pathway">
    <text evidence="1 4">Glycan biosynthesis; trehalose biosynthesis.</text>
</comment>
<dbReference type="InterPro" id="IPR023214">
    <property type="entry name" value="HAD_sf"/>
</dbReference>
<name>A0A1F7SFF2_9BACT</name>
<comment type="catalytic activity">
    <reaction evidence="4">
        <text>alpha,alpha-trehalose 6-phosphate + H2O = alpha,alpha-trehalose + phosphate</text>
        <dbReference type="Rhea" id="RHEA:23420"/>
        <dbReference type="ChEBI" id="CHEBI:15377"/>
        <dbReference type="ChEBI" id="CHEBI:16551"/>
        <dbReference type="ChEBI" id="CHEBI:43474"/>
        <dbReference type="ChEBI" id="CHEBI:58429"/>
        <dbReference type="EC" id="3.1.3.12"/>
    </reaction>
</comment>
<dbReference type="EMBL" id="MGDI01000031">
    <property type="protein sequence ID" value="OGL52489.1"/>
    <property type="molecule type" value="Genomic_DNA"/>
</dbReference>
<dbReference type="InterPro" id="IPR036412">
    <property type="entry name" value="HAD-like_sf"/>
</dbReference>
<dbReference type="Pfam" id="PF02358">
    <property type="entry name" value="Trehalose_PPase"/>
    <property type="match status" value="1"/>
</dbReference>
<dbReference type="InterPro" id="IPR003337">
    <property type="entry name" value="Trehalose_PPase"/>
</dbReference>
<dbReference type="AlphaFoldDB" id="A0A1F7SFF2"/>
<gene>
    <name evidence="5" type="ORF">A3G31_10900</name>
</gene>
<evidence type="ECO:0000256" key="4">
    <source>
        <dbReference type="RuleBase" id="RU361117"/>
    </source>
</evidence>
<keyword evidence="4" id="KW-0460">Magnesium</keyword>
<comment type="cofactor">
    <cofactor evidence="4">
        <name>Mg(2+)</name>
        <dbReference type="ChEBI" id="CHEBI:18420"/>
    </cofactor>
</comment>
<dbReference type="Proteomes" id="UP000178082">
    <property type="component" value="Unassembled WGS sequence"/>
</dbReference>
<dbReference type="SUPFAM" id="SSF56784">
    <property type="entry name" value="HAD-like"/>
    <property type="match status" value="1"/>
</dbReference>
<dbReference type="GO" id="GO:0004805">
    <property type="term" value="F:trehalose-phosphatase activity"/>
    <property type="evidence" value="ECO:0007669"/>
    <property type="project" value="UniProtKB-EC"/>
</dbReference>
<comment type="caution">
    <text evidence="5">The sequence shown here is derived from an EMBL/GenBank/DDBJ whole genome shotgun (WGS) entry which is preliminary data.</text>
</comment>
<dbReference type="NCBIfam" id="TIGR00685">
    <property type="entry name" value="T6PP"/>
    <property type="match status" value="1"/>
</dbReference>
<evidence type="ECO:0000313" key="5">
    <source>
        <dbReference type="EMBL" id="OGL52489.1"/>
    </source>
</evidence>
<evidence type="ECO:0000256" key="3">
    <source>
        <dbReference type="ARBA" id="ARBA00022801"/>
    </source>
</evidence>
<dbReference type="GO" id="GO:0005992">
    <property type="term" value="P:trehalose biosynthetic process"/>
    <property type="evidence" value="ECO:0007669"/>
    <property type="project" value="UniProtKB-UniPathway"/>
</dbReference>
<comment type="function">
    <text evidence="4">Removes the phosphate from trehalose 6-phosphate to produce free trehalose.</text>
</comment>
<dbReference type="Gene3D" id="3.30.70.1020">
    <property type="entry name" value="Trehalose-6-phosphate phosphatase related protein, domain 2"/>
    <property type="match status" value="1"/>
</dbReference>
<sequence length="265" mass="30542">MKYLFSKWDELREDFINRHIYLFIDYDGTLTPIVEQPDKAAISWDMRNLLRDLSTKQGCSVGIISGRALKDIKRMVGLKRIIYVGNHGLEIGGSKIKFESQISSQLFSIIRNLKEELTDKLSKIKGIFVEDKDVTLSVHYRLATRSSYLLAKKIIEEVIQPFLARNKIKVSYGKKVIDIKPPVQWNKGMAVAWLLARQTFILGDHPIMPIYLGDDVTDEDAFDMLKNKGLTIYIGKPKNSQAKYYLKDTQEVFEFLKKILCLCKN</sequence>
<keyword evidence="3 4" id="KW-0378">Hydrolase</keyword>
<organism evidence="5 6">
    <name type="scientific">Candidatus Schekmanbacteria bacterium RIFCSPLOWO2_12_FULL_38_15</name>
    <dbReference type="NCBI Taxonomy" id="1817883"/>
    <lineage>
        <taxon>Bacteria</taxon>
        <taxon>Candidatus Schekmaniibacteriota</taxon>
    </lineage>
</organism>
<reference evidence="5 6" key="1">
    <citation type="journal article" date="2016" name="Nat. Commun.">
        <title>Thousands of microbial genomes shed light on interconnected biogeochemical processes in an aquifer system.</title>
        <authorList>
            <person name="Anantharaman K."/>
            <person name="Brown C.T."/>
            <person name="Hug L.A."/>
            <person name="Sharon I."/>
            <person name="Castelle C.J."/>
            <person name="Probst A.J."/>
            <person name="Thomas B.C."/>
            <person name="Singh A."/>
            <person name="Wilkins M.J."/>
            <person name="Karaoz U."/>
            <person name="Brodie E.L."/>
            <person name="Williams K.H."/>
            <person name="Hubbard S.S."/>
            <person name="Banfield J.F."/>
        </authorList>
    </citation>
    <scope>NUCLEOTIDE SEQUENCE [LARGE SCALE GENOMIC DNA]</scope>
</reference>
<dbReference type="InterPro" id="IPR006379">
    <property type="entry name" value="HAD-SF_hydro_IIB"/>
</dbReference>
<dbReference type="InterPro" id="IPR044651">
    <property type="entry name" value="OTSB-like"/>
</dbReference>
<dbReference type="PANTHER" id="PTHR43768">
    <property type="entry name" value="TREHALOSE 6-PHOSPHATE PHOSPHATASE"/>
    <property type="match status" value="1"/>
</dbReference>
<protein>
    <recommendedName>
        <fullName evidence="4">Trehalose 6-phosphate phosphatase</fullName>
        <ecNumber evidence="4">3.1.3.12</ecNumber>
    </recommendedName>
</protein>
<evidence type="ECO:0000256" key="2">
    <source>
        <dbReference type="ARBA" id="ARBA00008770"/>
    </source>
</evidence>
<dbReference type="PANTHER" id="PTHR43768:SF3">
    <property type="entry name" value="TREHALOSE 6-PHOSPHATE PHOSPHATASE"/>
    <property type="match status" value="1"/>
</dbReference>
<dbReference type="EC" id="3.1.3.12" evidence="4"/>
<keyword evidence="4" id="KW-0479">Metal-binding</keyword>
<dbReference type="Gene3D" id="3.40.50.1000">
    <property type="entry name" value="HAD superfamily/HAD-like"/>
    <property type="match status" value="1"/>
</dbReference>
<dbReference type="STRING" id="1817883.A3G31_10900"/>